<feature type="transmembrane region" description="Helical" evidence="13">
    <location>
        <begin position="384"/>
        <end position="404"/>
    </location>
</feature>
<dbReference type="SUPFAM" id="SSF47384">
    <property type="entry name" value="Homodimeric domain of signal transducing histidine kinase"/>
    <property type="match status" value="1"/>
</dbReference>
<dbReference type="InterPro" id="IPR004358">
    <property type="entry name" value="Sig_transdc_His_kin-like_C"/>
</dbReference>
<evidence type="ECO:0000313" key="16">
    <source>
        <dbReference type="Proteomes" id="UP000831019"/>
    </source>
</evidence>
<dbReference type="InterPro" id="IPR038377">
    <property type="entry name" value="Na/Glc_symporter_sf"/>
</dbReference>
<evidence type="ECO:0000256" key="2">
    <source>
        <dbReference type="ARBA" id="ARBA00004141"/>
    </source>
</evidence>
<dbReference type="SMART" id="SM00388">
    <property type="entry name" value="HisKA"/>
    <property type="match status" value="1"/>
</dbReference>
<proteinExistence type="inferred from homology"/>
<dbReference type="Proteomes" id="UP000831019">
    <property type="component" value="Chromosome"/>
</dbReference>
<evidence type="ECO:0000256" key="8">
    <source>
        <dbReference type="ARBA" id="ARBA00022777"/>
    </source>
</evidence>
<dbReference type="PANTHER" id="PTHR43711">
    <property type="entry name" value="TWO-COMPONENT HISTIDINE KINASE"/>
    <property type="match status" value="1"/>
</dbReference>
<dbReference type="CDD" id="cd10322">
    <property type="entry name" value="SLC5sbd"/>
    <property type="match status" value="1"/>
</dbReference>
<evidence type="ECO:0000256" key="4">
    <source>
        <dbReference type="ARBA" id="ARBA00012438"/>
    </source>
</evidence>
<comment type="subcellular location">
    <subcellularLocation>
        <location evidence="2">Membrane</location>
        <topology evidence="2">Multi-pass membrane protein</topology>
    </subcellularLocation>
</comment>
<evidence type="ECO:0000256" key="12">
    <source>
        <dbReference type="SAM" id="Coils"/>
    </source>
</evidence>
<evidence type="ECO:0000256" key="1">
    <source>
        <dbReference type="ARBA" id="ARBA00000085"/>
    </source>
</evidence>
<dbReference type="Gene3D" id="1.20.1730.10">
    <property type="entry name" value="Sodium/glucose cotransporter"/>
    <property type="match status" value="1"/>
</dbReference>
<feature type="transmembrane region" description="Helical" evidence="13">
    <location>
        <begin position="444"/>
        <end position="465"/>
    </location>
</feature>
<evidence type="ECO:0000256" key="10">
    <source>
        <dbReference type="ARBA" id="ARBA00023012"/>
    </source>
</evidence>
<dbReference type="InterPro" id="IPR050736">
    <property type="entry name" value="Sensor_HK_Regulatory"/>
</dbReference>
<reference evidence="16" key="1">
    <citation type="journal article" date="2022" name="Microorganisms">
        <title>Beyond the ABCs#Discovery of Three New Plasmid Types in Rhodobacterales (RepQ, RepY, RepW).</title>
        <authorList>
            <person name="Freese H.M."/>
            <person name="Ringel V."/>
            <person name="Overmann J."/>
            <person name="Petersen J."/>
        </authorList>
    </citation>
    <scope>NUCLEOTIDE SEQUENCE [LARGE SCALE GENOMIC DNA]</scope>
    <source>
        <strain evidence="16">DSM 109990</strain>
    </source>
</reference>
<sequence>MVSLNQLVAVCLMYVAGLFIVAFAAERAALRGQGGWLLRSPLVYTLSLSIYCTAWTFYGAVGYAARSGLEYVTIYLGPSLVMIGWWWGLRRLVRIGRSHRVTSIADLISSRYGKSNTLAIVVTVMAVIGVTPYIALQLQSVILSLSIFAAADVPLAEAGGDVINRGQAALWVAAGLTLFTVLFGTRNLNVNERHHGVVIAIAVEAVVKLLALVAVGIYVIWGLAGGLSEALARIDASDIGQWEVQGSRWAALTVLSGAALLCLPRMFQVMVVENDDERQLQIASWAFPLYMMLMSLFVVPIAVVGLDLMPEGSNPDLFVLSLPLSQGQNGLAMLSFLGGFSSATSMVIVATLALSTMVSNHIVMPIWLAFRRDGATQSGDVRNIVILARRLSIFCVVGLGYLYYRASGGSGALAAIGTISFGGVAQFLPAMLGGVLWRGATRTGALCGLGTGFVLWVFTMLLPSFGADVALSSATLERGLWGLAWLRPEALFGIAGIDPTVHAVVWSLALNTLVFVVVSLFSFPAPLERLQGAQFVNVFDHSGPARGWTASVAGSEDLMIMAQRILGATEAQAFFAREAERQGHGQRLPEPTPRFVQALERELAASVGAATAHAMVAQIVGGASVSVQDLLAVADESAQMLEYSSQLEAKSRELTETAAQLRAANEKLTQLSLQKDSFLSQISHELRTPMTSIRSFSEILRDAPGLTDADKNRYATIIHSETIRLTRLLDDLLDLSVLENGQVTLNQREGNLRDLLDLAVTTAQAGATRPLEVLRDAQAEDITLTSDLDRLVQVFINLVTNARKYCAADQPQLVISAQVTAQGLVIDFVDNGHGIDAGSEALIFEKFSRITGEGDGAGLGLAICREIMCRLGGEISFLRDVPGTAFRVQLPQSVLTATAKDTGPAVGADARS</sequence>
<dbReference type="Gene3D" id="1.10.287.130">
    <property type="match status" value="1"/>
</dbReference>
<organism evidence="15 16">
    <name type="scientific">Sulfitobacter dubius</name>
    <dbReference type="NCBI Taxonomy" id="218673"/>
    <lineage>
        <taxon>Bacteria</taxon>
        <taxon>Pseudomonadati</taxon>
        <taxon>Pseudomonadota</taxon>
        <taxon>Alphaproteobacteria</taxon>
        <taxon>Rhodobacterales</taxon>
        <taxon>Roseobacteraceae</taxon>
        <taxon>Sulfitobacter</taxon>
    </lineage>
</organism>
<dbReference type="Pfam" id="PF00512">
    <property type="entry name" value="HisKA"/>
    <property type="match status" value="1"/>
</dbReference>
<comment type="similarity">
    <text evidence="3">Belongs to the sodium:solute symporter (SSF) (TC 2.A.21) family.</text>
</comment>
<keyword evidence="12" id="KW-0175">Coiled coil</keyword>
<dbReference type="InterPro" id="IPR003594">
    <property type="entry name" value="HATPase_dom"/>
</dbReference>
<feature type="transmembrane region" description="Helical" evidence="13">
    <location>
        <begin position="197"/>
        <end position="221"/>
    </location>
</feature>
<evidence type="ECO:0000256" key="3">
    <source>
        <dbReference type="ARBA" id="ARBA00006434"/>
    </source>
</evidence>
<dbReference type="InterPro" id="IPR036890">
    <property type="entry name" value="HATPase_C_sf"/>
</dbReference>
<dbReference type="PRINTS" id="PR00344">
    <property type="entry name" value="BCTRLSENSOR"/>
</dbReference>
<feature type="transmembrane region" description="Helical" evidence="13">
    <location>
        <begin position="503"/>
        <end position="523"/>
    </location>
</feature>
<feature type="transmembrane region" description="Helical" evidence="13">
    <location>
        <begin position="71"/>
        <end position="89"/>
    </location>
</feature>
<comment type="catalytic activity">
    <reaction evidence="1">
        <text>ATP + protein L-histidine = ADP + protein N-phospho-L-histidine.</text>
        <dbReference type="EC" id="2.7.13.3"/>
    </reaction>
</comment>
<evidence type="ECO:0000256" key="11">
    <source>
        <dbReference type="ARBA" id="ARBA00023136"/>
    </source>
</evidence>
<evidence type="ECO:0000256" key="13">
    <source>
        <dbReference type="SAM" id="Phobius"/>
    </source>
</evidence>
<dbReference type="PROSITE" id="PS50109">
    <property type="entry name" value="HIS_KIN"/>
    <property type="match status" value="1"/>
</dbReference>
<feature type="transmembrane region" description="Helical" evidence="13">
    <location>
        <begin position="410"/>
        <end position="432"/>
    </location>
</feature>
<feature type="transmembrane region" description="Helical" evidence="13">
    <location>
        <begin position="168"/>
        <end position="185"/>
    </location>
</feature>
<feature type="transmembrane region" description="Helical" evidence="13">
    <location>
        <begin position="42"/>
        <end position="65"/>
    </location>
</feature>
<dbReference type="RefSeq" id="WP_243260797.1">
    <property type="nucleotide sequence ID" value="NZ_CP085144.1"/>
</dbReference>
<dbReference type="Gene3D" id="3.30.565.10">
    <property type="entry name" value="Histidine kinase-like ATPase, C-terminal domain"/>
    <property type="match status" value="1"/>
</dbReference>
<dbReference type="InterPro" id="IPR001734">
    <property type="entry name" value="Na/solute_symporter"/>
</dbReference>
<dbReference type="InterPro" id="IPR036097">
    <property type="entry name" value="HisK_dim/P_sf"/>
</dbReference>
<keyword evidence="7 13" id="KW-0812">Transmembrane</keyword>
<name>A0ABY3ZNE3_9RHOB</name>
<evidence type="ECO:0000256" key="5">
    <source>
        <dbReference type="ARBA" id="ARBA00022553"/>
    </source>
</evidence>
<evidence type="ECO:0000259" key="14">
    <source>
        <dbReference type="PROSITE" id="PS50109"/>
    </source>
</evidence>
<keyword evidence="10" id="KW-0902">Two-component regulatory system</keyword>
<dbReference type="InterPro" id="IPR003661">
    <property type="entry name" value="HisK_dim/P_dom"/>
</dbReference>
<keyword evidence="9 13" id="KW-1133">Transmembrane helix</keyword>
<evidence type="ECO:0000256" key="7">
    <source>
        <dbReference type="ARBA" id="ARBA00022692"/>
    </source>
</evidence>
<gene>
    <name evidence="15" type="primary">kdpD</name>
    <name evidence="15" type="ORF">DSM109990_01966</name>
</gene>
<dbReference type="CDD" id="cd00075">
    <property type="entry name" value="HATPase"/>
    <property type="match status" value="1"/>
</dbReference>
<dbReference type="CDD" id="cd00082">
    <property type="entry name" value="HisKA"/>
    <property type="match status" value="1"/>
</dbReference>
<keyword evidence="11 13" id="KW-0472">Membrane</keyword>
<keyword evidence="5" id="KW-0597">Phosphoprotein</keyword>
<accession>A0ABY3ZNE3</accession>
<feature type="transmembrane region" description="Helical" evidence="13">
    <location>
        <begin position="6"/>
        <end position="30"/>
    </location>
</feature>
<evidence type="ECO:0000313" key="15">
    <source>
        <dbReference type="EMBL" id="UOA15146.1"/>
    </source>
</evidence>
<dbReference type="EMBL" id="CP085144">
    <property type="protein sequence ID" value="UOA15146.1"/>
    <property type="molecule type" value="Genomic_DNA"/>
</dbReference>
<dbReference type="InterPro" id="IPR005467">
    <property type="entry name" value="His_kinase_dom"/>
</dbReference>
<feature type="transmembrane region" description="Helical" evidence="13">
    <location>
        <begin position="330"/>
        <end position="363"/>
    </location>
</feature>
<feature type="transmembrane region" description="Helical" evidence="13">
    <location>
        <begin position="287"/>
        <end position="310"/>
    </location>
</feature>
<dbReference type="PROSITE" id="PS50283">
    <property type="entry name" value="NA_SOLUT_SYMP_3"/>
    <property type="match status" value="1"/>
</dbReference>
<dbReference type="GO" id="GO:0004673">
    <property type="term" value="F:protein histidine kinase activity"/>
    <property type="evidence" value="ECO:0007669"/>
    <property type="project" value="UniProtKB-EC"/>
</dbReference>
<evidence type="ECO:0000256" key="6">
    <source>
        <dbReference type="ARBA" id="ARBA00022679"/>
    </source>
</evidence>
<dbReference type="SMART" id="SM00387">
    <property type="entry name" value="HATPase_c"/>
    <property type="match status" value="1"/>
</dbReference>
<feature type="coiled-coil region" evidence="12">
    <location>
        <begin position="644"/>
        <end position="674"/>
    </location>
</feature>
<keyword evidence="6 15" id="KW-0808">Transferase</keyword>
<keyword evidence="16" id="KW-1185">Reference proteome</keyword>
<feature type="transmembrane region" description="Helical" evidence="13">
    <location>
        <begin position="249"/>
        <end position="267"/>
    </location>
</feature>
<dbReference type="EC" id="2.7.13.3" evidence="4"/>
<feature type="domain" description="Histidine kinase" evidence="14">
    <location>
        <begin position="681"/>
        <end position="894"/>
    </location>
</feature>
<evidence type="ECO:0000256" key="9">
    <source>
        <dbReference type="ARBA" id="ARBA00022989"/>
    </source>
</evidence>
<dbReference type="Pfam" id="PF02518">
    <property type="entry name" value="HATPase_c"/>
    <property type="match status" value="1"/>
</dbReference>
<protein>
    <recommendedName>
        <fullName evidence="4">histidine kinase</fullName>
        <ecNumber evidence="4">2.7.13.3</ecNumber>
    </recommendedName>
</protein>
<dbReference type="SUPFAM" id="SSF55874">
    <property type="entry name" value="ATPase domain of HSP90 chaperone/DNA topoisomerase II/histidine kinase"/>
    <property type="match status" value="1"/>
</dbReference>
<feature type="transmembrane region" description="Helical" evidence="13">
    <location>
        <begin position="118"/>
        <end position="148"/>
    </location>
</feature>
<keyword evidence="8" id="KW-0418">Kinase</keyword>
<dbReference type="PANTHER" id="PTHR43711:SF1">
    <property type="entry name" value="HISTIDINE KINASE 1"/>
    <property type="match status" value="1"/>
</dbReference>